<proteinExistence type="predicted"/>
<reference evidence="2 3" key="1">
    <citation type="submission" date="2017-12" db="EMBL/GenBank/DDBJ databases">
        <title>High-resolution comparative analysis of great ape genomes.</title>
        <authorList>
            <person name="Pollen A."/>
            <person name="Hastie A."/>
            <person name="Hormozdiari F."/>
            <person name="Dougherty M."/>
            <person name="Liu R."/>
            <person name="Chaisson M."/>
            <person name="Hoppe E."/>
            <person name="Hill C."/>
            <person name="Pang A."/>
            <person name="Hillier L."/>
            <person name="Baker C."/>
            <person name="Armstrong J."/>
            <person name="Shendure J."/>
            <person name="Paten B."/>
            <person name="Wilson R."/>
            <person name="Chao H."/>
            <person name="Schneider V."/>
            <person name="Ventura M."/>
            <person name="Kronenberg Z."/>
            <person name="Murali S."/>
            <person name="Gordon D."/>
            <person name="Cantsilieris S."/>
            <person name="Munson K."/>
            <person name="Nelson B."/>
            <person name="Raja A."/>
            <person name="Underwood J."/>
            <person name="Diekhans M."/>
            <person name="Fiddes I."/>
            <person name="Haussler D."/>
            <person name="Eichler E."/>
        </authorList>
    </citation>
    <scope>NUCLEOTIDE SEQUENCE [LARGE SCALE GENOMIC DNA]</scope>
    <source>
        <strain evidence="2">Yerkes chimp pedigree #C0471</strain>
    </source>
</reference>
<gene>
    <name evidence="2" type="ORF">CK820_G0029622</name>
</gene>
<evidence type="ECO:0000256" key="1">
    <source>
        <dbReference type="SAM" id="SignalP"/>
    </source>
</evidence>
<keyword evidence="1" id="KW-0732">Signal</keyword>
<protein>
    <submittedName>
        <fullName evidence="2">MMP14 isoform 4</fullName>
    </submittedName>
</protein>
<comment type="caution">
    <text evidence="2">The sequence shown here is derived from an EMBL/GenBank/DDBJ whole genome shotgun (WGS) entry which is preliminary data.</text>
</comment>
<feature type="signal peptide" evidence="1">
    <location>
        <begin position="1"/>
        <end position="23"/>
    </location>
</feature>
<dbReference type="AlphaFoldDB" id="A0A2J8QJX3"/>
<evidence type="ECO:0000313" key="3">
    <source>
        <dbReference type="Proteomes" id="UP000236370"/>
    </source>
</evidence>
<evidence type="ECO:0000313" key="2">
    <source>
        <dbReference type="EMBL" id="PNI96511.1"/>
    </source>
</evidence>
<name>A0A2J8QJX3_PANTR</name>
<dbReference type="Proteomes" id="UP000236370">
    <property type="component" value="Unassembled WGS sequence"/>
</dbReference>
<dbReference type="EMBL" id="NBAG03000032">
    <property type="protein sequence ID" value="PNI96511.1"/>
    <property type="molecule type" value="Genomic_DNA"/>
</dbReference>
<organism evidence="2 3">
    <name type="scientific">Pan troglodytes</name>
    <name type="common">Chimpanzee</name>
    <dbReference type="NCBI Taxonomy" id="9598"/>
    <lineage>
        <taxon>Eukaryota</taxon>
        <taxon>Metazoa</taxon>
        <taxon>Chordata</taxon>
        <taxon>Craniata</taxon>
        <taxon>Vertebrata</taxon>
        <taxon>Euteleostomi</taxon>
        <taxon>Mammalia</taxon>
        <taxon>Eutheria</taxon>
        <taxon>Euarchontoglires</taxon>
        <taxon>Primates</taxon>
        <taxon>Haplorrhini</taxon>
        <taxon>Catarrhini</taxon>
        <taxon>Hominidae</taxon>
        <taxon>Pan</taxon>
    </lineage>
</organism>
<sequence>MSPAPRPSRCLLLPLLTLGTALASLGSAQSSSFSPESLEELYNWGELPPPQFPWALRSALEPPDKHLDSAQ</sequence>
<accession>A0A2J8QJX3</accession>
<feature type="non-terminal residue" evidence="2">
    <location>
        <position position="71"/>
    </location>
</feature>
<feature type="chain" id="PRO_5014451337" evidence="1">
    <location>
        <begin position="24"/>
        <end position="71"/>
    </location>
</feature>